<reference evidence="8 9" key="1">
    <citation type="submission" date="2023-03" db="EMBL/GenBank/DDBJ databases">
        <title>Draft genome sequence of type strain Streptomyces ferralitis JCM 14344.</title>
        <authorList>
            <person name="Klaysubun C."/>
            <person name="Duangmal K."/>
        </authorList>
    </citation>
    <scope>NUCLEOTIDE SEQUENCE [LARGE SCALE GENOMIC DNA]</scope>
    <source>
        <strain evidence="8 9">JCM 14344</strain>
    </source>
</reference>
<evidence type="ECO:0000313" key="8">
    <source>
        <dbReference type="EMBL" id="MDF2257484.1"/>
    </source>
</evidence>
<feature type="transmembrane region" description="Helical" evidence="6">
    <location>
        <begin position="282"/>
        <end position="300"/>
    </location>
</feature>
<evidence type="ECO:0000256" key="1">
    <source>
        <dbReference type="ARBA" id="ARBA00004429"/>
    </source>
</evidence>
<evidence type="ECO:0000256" key="2">
    <source>
        <dbReference type="ARBA" id="ARBA00022448"/>
    </source>
</evidence>
<evidence type="ECO:0000256" key="5">
    <source>
        <dbReference type="ARBA" id="ARBA00023136"/>
    </source>
</evidence>
<evidence type="ECO:0000256" key="3">
    <source>
        <dbReference type="ARBA" id="ARBA00022692"/>
    </source>
</evidence>
<keyword evidence="2" id="KW-0813">Transport</keyword>
<gene>
    <name evidence="8" type="ORF">P2L57_17665</name>
</gene>
<evidence type="ECO:0000259" key="7">
    <source>
        <dbReference type="PROSITE" id="PS50850"/>
    </source>
</evidence>
<keyword evidence="4 6" id="KW-1133">Transmembrane helix</keyword>
<sequence>MRTATDTTPAVAQDRNPFGLRFAGPLLFGSTLNPINSSMIATGLVGIGLDFHKGPGTTASLISVLYLCSAVMQPTMGKLAMVFGARRVLVAGLAILLVAGVVGAAAPAFGFLLLSRALIGVGTSAAYPTAMALVRKRADEAGTGVPSRMLGNFSIASQVTTVIGLPLGGLLAGTFGWRAIFFVNVPLAAFTLVLTFVGVARDRPTAGRRASLFTTVDVPGVALFAGTAVSLLVFLSHLRSPSWWLLAVSVALGAALVGWERRAPQPLVDVRMLSRNGQLMRTYLRQAIASLGIYTSLYGTSQWMEQSAHYTASQVGLIMLPLSAASIVVARVVSSRGRIRLPLVLTGVTMLLTGLVMLVITHTSPVLLLIGMSLLFGLANGFSGFANQAALYTQAPASDVAVASGLYRTFAYFGAIFSSSLIGIAFGSAATDAGFHVVALVTVGIGLAVLLMTVLDHAIPAQASK</sequence>
<keyword evidence="9" id="KW-1185">Reference proteome</keyword>
<organism evidence="8 9">
    <name type="scientific">Streptantibioticus ferralitis</name>
    <dbReference type="NCBI Taxonomy" id="236510"/>
    <lineage>
        <taxon>Bacteria</taxon>
        <taxon>Bacillati</taxon>
        <taxon>Actinomycetota</taxon>
        <taxon>Actinomycetes</taxon>
        <taxon>Kitasatosporales</taxon>
        <taxon>Streptomycetaceae</taxon>
        <taxon>Streptantibioticus</taxon>
    </lineage>
</organism>
<evidence type="ECO:0000256" key="4">
    <source>
        <dbReference type="ARBA" id="ARBA00022989"/>
    </source>
</evidence>
<keyword evidence="5 6" id="KW-0472">Membrane</keyword>
<dbReference type="SUPFAM" id="SSF103473">
    <property type="entry name" value="MFS general substrate transporter"/>
    <property type="match status" value="1"/>
</dbReference>
<dbReference type="InterPro" id="IPR020846">
    <property type="entry name" value="MFS_dom"/>
</dbReference>
<keyword evidence="3 6" id="KW-0812">Transmembrane</keyword>
<feature type="transmembrane region" description="Helical" evidence="6">
    <location>
        <begin position="88"/>
        <end position="111"/>
    </location>
</feature>
<dbReference type="InterPro" id="IPR011701">
    <property type="entry name" value="MFS"/>
</dbReference>
<accession>A0ABT5Z1C0</accession>
<dbReference type="PANTHER" id="PTHR23501">
    <property type="entry name" value="MAJOR FACILITATOR SUPERFAMILY"/>
    <property type="match status" value="1"/>
</dbReference>
<feature type="transmembrane region" description="Helical" evidence="6">
    <location>
        <begin position="155"/>
        <end position="173"/>
    </location>
</feature>
<feature type="transmembrane region" description="Helical" evidence="6">
    <location>
        <begin position="341"/>
        <end position="360"/>
    </location>
</feature>
<dbReference type="InterPro" id="IPR036259">
    <property type="entry name" value="MFS_trans_sf"/>
</dbReference>
<feature type="transmembrane region" description="Helical" evidence="6">
    <location>
        <begin position="179"/>
        <end position="200"/>
    </location>
</feature>
<feature type="transmembrane region" description="Helical" evidence="6">
    <location>
        <begin position="366"/>
        <end position="385"/>
    </location>
</feature>
<evidence type="ECO:0000313" key="9">
    <source>
        <dbReference type="Proteomes" id="UP001220022"/>
    </source>
</evidence>
<feature type="transmembrane region" description="Helical" evidence="6">
    <location>
        <begin position="117"/>
        <end position="134"/>
    </location>
</feature>
<dbReference type="PANTHER" id="PTHR23501:SF191">
    <property type="entry name" value="VACUOLAR BASIC AMINO ACID TRANSPORTER 4"/>
    <property type="match status" value="1"/>
</dbReference>
<dbReference type="Proteomes" id="UP001220022">
    <property type="component" value="Unassembled WGS sequence"/>
</dbReference>
<dbReference type="Pfam" id="PF07690">
    <property type="entry name" value="MFS_1"/>
    <property type="match status" value="1"/>
</dbReference>
<dbReference type="PROSITE" id="PS50850">
    <property type="entry name" value="MFS"/>
    <property type="match status" value="1"/>
</dbReference>
<feature type="transmembrane region" description="Helical" evidence="6">
    <location>
        <begin position="406"/>
        <end position="427"/>
    </location>
</feature>
<dbReference type="Gene3D" id="1.20.1250.20">
    <property type="entry name" value="MFS general substrate transporter like domains"/>
    <property type="match status" value="1"/>
</dbReference>
<dbReference type="Gene3D" id="1.20.1720.10">
    <property type="entry name" value="Multidrug resistance protein D"/>
    <property type="match status" value="1"/>
</dbReference>
<comment type="subcellular location">
    <subcellularLocation>
        <location evidence="1">Cell inner membrane</location>
        <topology evidence="1">Multi-pass membrane protein</topology>
    </subcellularLocation>
</comment>
<comment type="caution">
    <text evidence="8">The sequence shown here is derived from an EMBL/GenBank/DDBJ whole genome shotgun (WGS) entry which is preliminary data.</text>
</comment>
<dbReference type="EMBL" id="JARHTQ010000010">
    <property type="protein sequence ID" value="MDF2257484.1"/>
    <property type="molecule type" value="Genomic_DNA"/>
</dbReference>
<feature type="domain" description="Major facilitator superfamily (MFS) profile" evidence="7">
    <location>
        <begin position="22"/>
        <end position="456"/>
    </location>
</feature>
<proteinExistence type="predicted"/>
<feature type="transmembrane region" description="Helical" evidence="6">
    <location>
        <begin position="212"/>
        <end position="236"/>
    </location>
</feature>
<name>A0ABT5Z1C0_9ACTN</name>
<protein>
    <submittedName>
        <fullName evidence="8">MFS transporter</fullName>
    </submittedName>
</protein>
<dbReference type="RefSeq" id="WP_275815506.1">
    <property type="nucleotide sequence ID" value="NZ_BAAANM010000001.1"/>
</dbReference>
<evidence type="ECO:0000256" key="6">
    <source>
        <dbReference type="SAM" id="Phobius"/>
    </source>
</evidence>
<feature type="transmembrane region" description="Helical" evidence="6">
    <location>
        <begin position="312"/>
        <end position="334"/>
    </location>
</feature>
<feature type="transmembrane region" description="Helical" evidence="6">
    <location>
        <begin position="433"/>
        <end position="455"/>
    </location>
</feature>
<feature type="transmembrane region" description="Helical" evidence="6">
    <location>
        <begin position="242"/>
        <end position="261"/>
    </location>
</feature>